<dbReference type="EMBL" id="JASBNA010000007">
    <property type="protein sequence ID" value="KAK7689931.1"/>
    <property type="molecule type" value="Genomic_DNA"/>
</dbReference>
<dbReference type="Proteomes" id="UP001385951">
    <property type="component" value="Unassembled WGS sequence"/>
</dbReference>
<evidence type="ECO:0000256" key="2">
    <source>
        <dbReference type="SAM" id="Phobius"/>
    </source>
</evidence>
<name>A0AAW0G9A2_9APHY</name>
<evidence type="ECO:0000256" key="1">
    <source>
        <dbReference type="SAM" id="MobiDB-lite"/>
    </source>
</evidence>
<keyword evidence="4" id="KW-1185">Reference proteome</keyword>
<organism evidence="3 4">
    <name type="scientific">Cerrena zonata</name>
    <dbReference type="NCBI Taxonomy" id="2478898"/>
    <lineage>
        <taxon>Eukaryota</taxon>
        <taxon>Fungi</taxon>
        <taxon>Dikarya</taxon>
        <taxon>Basidiomycota</taxon>
        <taxon>Agaricomycotina</taxon>
        <taxon>Agaricomycetes</taxon>
        <taxon>Polyporales</taxon>
        <taxon>Cerrenaceae</taxon>
        <taxon>Cerrena</taxon>
    </lineage>
</organism>
<gene>
    <name evidence="3" type="ORF">QCA50_006570</name>
</gene>
<sequence>MVPSPLPTLSEFLSKPMSTDASALTVPASDSTRILTLHLNITITSSLLILTLVTYWSCKHAGVQPLNFIMSSMQLILQYIIPQYCSGDIVSSQPGHDGSDDTHEDGDTTPYSYQLGRIGRLSMSSPDSSPEDSEDINPSDANESIE</sequence>
<evidence type="ECO:0000313" key="3">
    <source>
        <dbReference type="EMBL" id="KAK7689931.1"/>
    </source>
</evidence>
<keyword evidence="2" id="KW-1133">Transmembrane helix</keyword>
<reference evidence="3 4" key="1">
    <citation type="submission" date="2022-09" db="EMBL/GenBank/DDBJ databases">
        <authorList>
            <person name="Palmer J.M."/>
        </authorList>
    </citation>
    <scope>NUCLEOTIDE SEQUENCE [LARGE SCALE GENOMIC DNA]</scope>
    <source>
        <strain evidence="3 4">DSM 7382</strain>
    </source>
</reference>
<comment type="caution">
    <text evidence="3">The sequence shown here is derived from an EMBL/GenBank/DDBJ whole genome shotgun (WGS) entry which is preliminary data.</text>
</comment>
<proteinExistence type="predicted"/>
<protein>
    <submittedName>
        <fullName evidence="3">Uncharacterized protein</fullName>
    </submittedName>
</protein>
<feature type="region of interest" description="Disordered" evidence="1">
    <location>
        <begin position="90"/>
        <end position="146"/>
    </location>
</feature>
<accession>A0AAW0G9A2</accession>
<dbReference type="AlphaFoldDB" id="A0AAW0G9A2"/>
<keyword evidence="2" id="KW-0812">Transmembrane</keyword>
<evidence type="ECO:0000313" key="4">
    <source>
        <dbReference type="Proteomes" id="UP001385951"/>
    </source>
</evidence>
<feature type="transmembrane region" description="Helical" evidence="2">
    <location>
        <begin position="37"/>
        <end position="58"/>
    </location>
</feature>
<feature type="compositionally biased region" description="Acidic residues" evidence="1">
    <location>
        <begin position="129"/>
        <end position="146"/>
    </location>
</feature>
<keyword evidence="2" id="KW-0472">Membrane</keyword>